<dbReference type="CDD" id="cd06583">
    <property type="entry name" value="PGRP"/>
    <property type="match status" value="1"/>
</dbReference>
<evidence type="ECO:0000256" key="4">
    <source>
        <dbReference type="ARBA" id="ARBA00023316"/>
    </source>
</evidence>
<dbReference type="RefSeq" id="WP_079172007.1">
    <property type="nucleotide sequence ID" value="NZ_FOGO01000010.1"/>
</dbReference>
<evidence type="ECO:0000256" key="3">
    <source>
        <dbReference type="ARBA" id="ARBA00022801"/>
    </source>
</evidence>
<evidence type="ECO:0000259" key="6">
    <source>
        <dbReference type="SMART" id="SM00644"/>
    </source>
</evidence>
<feature type="compositionally biased region" description="Gly residues" evidence="5">
    <location>
        <begin position="15"/>
        <end position="49"/>
    </location>
</feature>
<proteinExistence type="predicted"/>
<dbReference type="PANTHER" id="PTHR30417:SF1">
    <property type="entry name" value="N-ACETYLMURAMOYL-L-ALANINE AMIDASE AMID"/>
    <property type="match status" value="1"/>
</dbReference>
<feature type="region of interest" description="Disordered" evidence="5">
    <location>
        <begin position="1"/>
        <end position="50"/>
    </location>
</feature>
<dbReference type="FunFam" id="3.40.80.10:FF:000006">
    <property type="entry name" value="N-acetylmuramoyl-L-alanine amidase"/>
    <property type="match status" value="1"/>
</dbReference>
<dbReference type="AlphaFoldDB" id="A0A1H9V0W0"/>
<protein>
    <recommendedName>
        <fullName evidence="2">N-acetylmuramoyl-L-alanine amidase</fullName>
        <ecNumber evidence="2">3.5.1.28</ecNumber>
    </recommendedName>
</protein>
<comment type="catalytic activity">
    <reaction evidence="1">
        <text>Hydrolyzes the link between N-acetylmuramoyl residues and L-amino acid residues in certain cell-wall glycopeptides.</text>
        <dbReference type="EC" id="3.5.1.28"/>
    </reaction>
</comment>
<dbReference type="OrthoDB" id="66275at2"/>
<keyword evidence="4" id="KW-0961">Cell wall biogenesis/degradation</keyword>
<evidence type="ECO:0000256" key="2">
    <source>
        <dbReference type="ARBA" id="ARBA00011901"/>
    </source>
</evidence>
<keyword evidence="8" id="KW-1185">Reference proteome</keyword>
<dbReference type="GO" id="GO:0008745">
    <property type="term" value="F:N-acetylmuramoyl-L-alanine amidase activity"/>
    <property type="evidence" value="ECO:0007669"/>
    <property type="project" value="UniProtKB-EC"/>
</dbReference>
<dbReference type="Proteomes" id="UP000182841">
    <property type="component" value="Unassembled WGS sequence"/>
</dbReference>
<dbReference type="Gene3D" id="3.40.80.10">
    <property type="entry name" value="Peptidoglycan recognition protein-like"/>
    <property type="match status" value="1"/>
</dbReference>
<dbReference type="PANTHER" id="PTHR30417">
    <property type="entry name" value="N-ACETYLMURAMOYL-L-ALANINE AMIDASE AMID"/>
    <property type="match status" value="1"/>
</dbReference>
<dbReference type="EC" id="3.5.1.28" evidence="2"/>
<evidence type="ECO:0000256" key="1">
    <source>
        <dbReference type="ARBA" id="ARBA00001561"/>
    </source>
</evidence>
<keyword evidence="3" id="KW-0378">Hydrolase</keyword>
<sequence length="266" mass="28994">MGPAADDGHENGPADGSGSGPGEGREAGPGGPDEGTGASGDGGPGGARGRGVARRRLLIGGSTVVGLGVLGVATQQELKRWWWRMPGNDKPRLEGEVDDTRARWVAAADANMRRGDRPADYGIDRVIVHVTQGSAAAAVKVFRDPEHRAAAHYIVCQDGQIIQMIRELDVAFHAANKEYNERSIGVEHEGWIDRPQDFTDAMYRSSARLTAGICSRYGFPADRRHIIGHNEVPGADHTDPGRHWDWDKYLRMVRTEMRVESTLRDK</sequence>
<dbReference type="STRING" id="943816.AN217_23135"/>
<accession>A0A1H9V0W0</accession>
<dbReference type="Pfam" id="PF01510">
    <property type="entry name" value="Amidase_2"/>
    <property type="match status" value="1"/>
</dbReference>
<reference evidence="8" key="1">
    <citation type="submission" date="2016-10" db="EMBL/GenBank/DDBJ databases">
        <authorList>
            <person name="Varghese N."/>
            <person name="Submissions S."/>
        </authorList>
    </citation>
    <scope>NUCLEOTIDE SEQUENCE [LARGE SCALE GENOMIC DNA]</scope>
    <source>
        <strain evidence="8">CGMCC 4.6825</strain>
    </source>
</reference>
<gene>
    <name evidence="7" type="ORF">SAMN05421870_1109</name>
</gene>
<dbReference type="GO" id="GO:0071555">
    <property type="term" value="P:cell wall organization"/>
    <property type="evidence" value="ECO:0007669"/>
    <property type="project" value="UniProtKB-KW"/>
</dbReference>
<dbReference type="InterPro" id="IPR036505">
    <property type="entry name" value="Amidase/PGRP_sf"/>
</dbReference>
<dbReference type="GO" id="GO:0009253">
    <property type="term" value="P:peptidoglycan catabolic process"/>
    <property type="evidence" value="ECO:0007669"/>
    <property type="project" value="InterPro"/>
</dbReference>
<organism evidence="7 8">
    <name type="scientific">Streptomyces qinglanensis</name>
    <dbReference type="NCBI Taxonomy" id="943816"/>
    <lineage>
        <taxon>Bacteria</taxon>
        <taxon>Bacillati</taxon>
        <taxon>Actinomycetota</taxon>
        <taxon>Actinomycetes</taxon>
        <taxon>Kitasatosporales</taxon>
        <taxon>Streptomycetaceae</taxon>
        <taxon>Streptomyces</taxon>
    </lineage>
</organism>
<feature type="compositionally biased region" description="Basic and acidic residues" evidence="5">
    <location>
        <begin position="1"/>
        <end position="12"/>
    </location>
</feature>
<evidence type="ECO:0000313" key="8">
    <source>
        <dbReference type="Proteomes" id="UP000182841"/>
    </source>
</evidence>
<dbReference type="EMBL" id="FOGO01000010">
    <property type="protein sequence ID" value="SES15302.1"/>
    <property type="molecule type" value="Genomic_DNA"/>
</dbReference>
<dbReference type="SMART" id="SM00644">
    <property type="entry name" value="Ami_2"/>
    <property type="match status" value="1"/>
</dbReference>
<evidence type="ECO:0000256" key="5">
    <source>
        <dbReference type="SAM" id="MobiDB-lite"/>
    </source>
</evidence>
<evidence type="ECO:0000313" key="7">
    <source>
        <dbReference type="EMBL" id="SES15302.1"/>
    </source>
</evidence>
<dbReference type="InterPro" id="IPR002502">
    <property type="entry name" value="Amidase_domain"/>
</dbReference>
<dbReference type="SUPFAM" id="SSF55846">
    <property type="entry name" value="N-acetylmuramoyl-L-alanine amidase-like"/>
    <property type="match status" value="1"/>
</dbReference>
<feature type="domain" description="N-acetylmuramoyl-L-alanine amidase" evidence="6">
    <location>
        <begin position="112"/>
        <end position="241"/>
    </location>
</feature>
<dbReference type="GO" id="GO:0009254">
    <property type="term" value="P:peptidoglycan turnover"/>
    <property type="evidence" value="ECO:0007669"/>
    <property type="project" value="TreeGrafter"/>
</dbReference>
<dbReference type="InterPro" id="IPR051206">
    <property type="entry name" value="NAMLAA_amidase_2"/>
</dbReference>
<name>A0A1H9V0W0_9ACTN</name>